<keyword evidence="4" id="KW-0997">Cell inner membrane</keyword>
<feature type="transmembrane region" description="Helical" evidence="8">
    <location>
        <begin position="321"/>
        <end position="345"/>
    </location>
</feature>
<dbReference type="PRINTS" id="PR00812">
    <property type="entry name" value="BCTERIALGSPF"/>
</dbReference>
<evidence type="ECO:0000313" key="10">
    <source>
        <dbReference type="EMBL" id="HIX52517.1"/>
    </source>
</evidence>
<protein>
    <submittedName>
        <fullName evidence="10">Type II secretion system F family protein</fullName>
    </submittedName>
</protein>
<evidence type="ECO:0000256" key="6">
    <source>
        <dbReference type="ARBA" id="ARBA00022989"/>
    </source>
</evidence>
<evidence type="ECO:0000256" key="4">
    <source>
        <dbReference type="ARBA" id="ARBA00022519"/>
    </source>
</evidence>
<name>A0A9D1W641_9FIRM</name>
<feature type="domain" description="Type II secretion system protein GspF" evidence="9">
    <location>
        <begin position="16"/>
        <end position="138"/>
    </location>
</feature>
<dbReference type="Gene3D" id="1.20.81.30">
    <property type="entry name" value="Type II secretion system (T2SS), domain F"/>
    <property type="match status" value="2"/>
</dbReference>
<dbReference type="GO" id="GO:0005886">
    <property type="term" value="C:plasma membrane"/>
    <property type="evidence" value="ECO:0007669"/>
    <property type="project" value="UniProtKB-SubCell"/>
</dbReference>
<evidence type="ECO:0000256" key="8">
    <source>
        <dbReference type="SAM" id="Phobius"/>
    </source>
</evidence>
<comment type="similarity">
    <text evidence="2">Belongs to the GSP F family.</text>
</comment>
<evidence type="ECO:0000256" key="2">
    <source>
        <dbReference type="ARBA" id="ARBA00005745"/>
    </source>
</evidence>
<keyword evidence="3" id="KW-1003">Cell membrane</keyword>
<organism evidence="10 11">
    <name type="scientific">Candidatus Lachnoclostridium stercoripullorum</name>
    <dbReference type="NCBI Taxonomy" id="2838635"/>
    <lineage>
        <taxon>Bacteria</taxon>
        <taxon>Bacillati</taxon>
        <taxon>Bacillota</taxon>
        <taxon>Clostridia</taxon>
        <taxon>Lachnospirales</taxon>
        <taxon>Lachnospiraceae</taxon>
    </lineage>
</organism>
<accession>A0A9D1W641</accession>
<evidence type="ECO:0000256" key="3">
    <source>
        <dbReference type="ARBA" id="ARBA00022475"/>
    </source>
</evidence>
<keyword evidence="6 8" id="KW-1133">Transmembrane helix</keyword>
<feature type="domain" description="Type II secretion system protein GspF" evidence="9">
    <location>
        <begin position="219"/>
        <end position="340"/>
    </location>
</feature>
<reference evidence="10" key="1">
    <citation type="journal article" date="2021" name="PeerJ">
        <title>Extensive microbial diversity within the chicken gut microbiome revealed by metagenomics and culture.</title>
        <authorList>
            <person name="Gilroy R."/>
            <person name="Ravi A."/>
            <person name="Getino M."/>
            <person name="Pursley I."/>
            <person name="Horton D.L."/>
            <person name="Alikhan N.F."/>
            <person name="Baker D."/>
            <person name="Gharbi K."/>
            <person name="Hall N."/>
            <person name="Watson M."/>
            <person name="Adriaenssens E.M."/>
            <person name="Foster-Nyarko E."/>
            <person name="Jarju S."/>
            <person name="Secka A."/>
            <person name="Antonio M."/>
            <person name="Oren A."/>
            <person name="Chaudhuri R.R."/>
            <person name="La Ragione R."/>
            <person name="Hildebrand F."/>
            <person name="Pallen M.J."/>
        </authorList>
    </citation>
    <scope>NUCLEOTIDE SEQUENCE</scope>
    <source>
        <strain evidence="10">ChiGjej4B4-12881</strain>
    </source>
</reference>
<dbReference type="Pfam" id="PF00482">
    <property type="entry name" value="T2SSF"/>
    <property type="match status" value="2"/>
</dbReference>
<reference evidence="10" key="2">
    <citation type="submission" date="2021-04" db="EMBL/GenBank/DDBJ databases">
        <authorList>
            <person name="Gilroy R."/>
        </authorList>
    </citation>
    <scope>NUCLEOTIDE SEQUENCE</scope>
    <source>
        <strain evidence="10">ChiGjej4B4-12881</strain>
    </source>
</reference>
<comment type="caution">
    <text evidence="10">The sequence shown here is derived from an EMBL/GenBank/DDBJ whole genome shotgun (WGS) entry which is preliminary data.</text>
</comment>
<dbReference type="EMBL" id="DXEU01000118">
    <property type="protein sequence ID" value="HIX52517.1"/>
    <property type="molecule type" value="Genomic_DNA"/>
</dbReference>
<proteinExistence type="inferred from homology"/>
<dbReference type="Proteomes" id="UP000886780">
    <property type="component" value="Unassembled WGS sequence"/>
</dbReference>
<evidence type="ECO:0000256" key="1">
    <source>
        <dbReference type="ARBA" id="ARBA00004429"/>
    </source>
</evidence>
<evidence type="ECO:0000259" key="9">
    <source>
        <dbReference type="Pfam" id="PF00482"/>
    </source>
</evidence>
<dbReference type="PANTHER" id="PTHR30012">
    <property type="entry name" value="GENERAL SECRETION PATHWAY PROTEIN"/>
    <property type="match status" value="1"/>
</dbReference>
<sequence length="350" mass="37273">MSNNSTVYQGMALSRFCLQISILLKSAVPLSDGLEAMAEDAGSEGERRRLLAMAEQLREGEPLSSVLAESGAFPDYVIQTARLGETTGSMDICMESLAAHYEQEYYLSENVRRAITYPAMMVVMLLVILFVLFSRVMPVFTGVYESLGASIPAAAAAAMEFGTIFSGAALVLAAAAAVVMIFAALSGRMGAQPAWIRSLYRAIENRSAVARAASLRRICSAVSLSIKSGLRTEEGIHMAMDLIQNEALKKELAAVEAETAAGSDFYEAVKKTSIFTGFDLQMLRTGSRAGQLDSVLDSLAEDYAQKSQDAVERMISMVEPAVVAVLAVAVGLVLLAVMLPLAGILSTIGV</sequence>
<evidence type="ECO:0000256" key="5">
    <source>
        <dbReference type="ARBA" id="ARBA00022692"/>
    </source>
</evidence>
<dbReference type="PANTHER" id="PTHR30012:SF0">
    <property type="entry name" value="TYPE II SECRETION SYSTEM PROTEIN F-RELATED"/>
    <property type="match status" value="1"/>
</dbReference>
<keyword evidence="5 8" id="KW-0812">Transmembrane</keyword>
<dbReference type="InterPro" id="IPR042094">
    <property type="entry name" value="T2SS_GspF_sf"/>
</dbReference>
<feature type="transmembrane region" description="Helical" evidence="8">
    <location>
        <begin position="164"/>
        <end position="185"/>
    </location>
</feature>
<evidence type="ECO:0000313" key="11">
    <source>
        <dbReference type="Proteomes" id="UP000886780"/>
    </source>
</evidence>
<keyword evidence="7 8" id="KW-0472">Membrane</keyword>
<gene>
    <name evidence="10" type="ORF">IAA28_06910</name>
</gene>
<evidence type="ECO:0000256" key="7">
    <source>
        <dbReference type="ARBA" id="ARBA00023136"/>
    </source>
</evidence>
<dbReference type="InterPro" id="IPR003004">
    <property type="entry name" value="GspF/PilC"/>
</dbReference>
<comment type="subcellular location">
    <subcellularLocation>
        <location evidence="1">Cell inner membrane</location>
        <topology evidence="1">Multi-pass membrane protein</topology>
    </subcellularLocation>
</comment>
<dbReference type="AlphaFoldDB" id="A0A9D1W641"/>
<dbReference type="InterPro" id="IPR018076">
    <property type="entry name" value="T2SS_GspF_dom"/>
</dbReference>
<feature type="transmembrane region" description="Helical" evidence="8">
    <location>
        <begin position="122"/>
        <end position="144"/>
    </location>
</feature>
<dbReference type="FunFam" id="1.20.81.30:FF:000001">
    <property type="entry name" value="Type II secretion system protein F"/>
    <property type="match status" value="1"/>
</dbReference>